<dbReference type="RefSeq" id="YP_009647150.1">
    <property type="nucleotide sequence ID" value="NC_042602.1"/>
</dbReference>
<proteinExistence type="predicted"/>
<dbReference type="GeneID" id="40513535"/>
<name>A0A4D6C6Z1_9CHLO</name>
<gene>
    <name evidence="1" type="primary">orf861</name>
</gene>
<organism evidence="1">
    <name type="scientific">Chloropicon maureeniae</name>
    <dbReference type="NCBI Taxonomy" id="1461542"/>
    <lineage>
        <taxon>Eukaryota</taxon>
        <taxon>Viridiplantae</taxon>
        <taxon>Chlorophyta</taxon>
        <taxon>Chloropicophyceae</taxon>
        <taxon>Chloropicales</taxon>
        <taxon>Chloropicaceae</taxon>
        <taxon>Chloropicon</taxon>
    </lineage>
</organism>
<dbReference type="SUPFAM" id="SSF52540">
    <property type="entry name" value="P-loop containing nucleoside triphosphate hydrolases"/>
    <property type="match status" value="1"/>
</dbReference>
<accession>A0A4D6C6Z1</accession>
<reference evidence="1" key="1">
    <citation type="journal article" date="2019" name="Genome Biol. Evol.">
        <title>Tracing the Evolution of the Plastome and Mitogenome in the Chloropicophyceae Uncovered Convergent tRNA Gene Losses and a Variant Plastid Genetic Code.</title>
        <authorList>
            <person name="Turmel M."/>
            <person name="Dos Santos A.L."/>
            <person name="Otis C."/>
            <person name="Sergerie R."/>
            <person name="Lemieux C."/>
        </authorList>
    </citation>
    <scope>NUCLEOTIDE SEQUENCE</scope>
</reference>
<geneLocation type="mitochondrion" evidence="1"/>
<dbReference type="EMBL" id="MK086008">
    <property type="protein sequence ID" value="QBX98799.1"/>
    <property type="molecule type" value="Genomic_DNA"/>
</dbReference>
<sequence>MEQIQYIDSKFKFKVRIGTLLDQEHPSVYTYTFGVRDLEEVLRDPNNDTGFIPILESKRTIQNVEKTKDFTQNRIFALCFPQERNREEVIKILQDYGFNVNLVYRNKNPFPRRLTKEPGFTVVLCFDREIDDARVRDYLLKGLRRLTNSITFDFRGSKSLDDEASVARIFESNTEFVISPSEDLNVWTDKIVSIHSLLLDYAPNTEIPYLTGILKEWGDIDSSIKLEKVERKRRFKWSRVQEKSKIIDNFCKGLEPLNKKQLFALIVNAKDVSPGLSQVKKFMELFDDSTYTSKDYNLIKSVREFKAIYSILQHAPLRDIDPKFDNSGYSLMTAGAKLRDIIVSLKPCHHYTTLERAAEDIQSWLIESDVNEKDSLHLLKAATGVGKTQILINLIAKKQLTDCILAFSTRALMNEVADRLREEGFKDFIITPEIPEFSNSEWNEKVKSFYFLRHFDYLSSLLHQIMESGDEEDSKKARRFYDDQRLSSTTNRIVLTTHISMLNAFMGKRQFKHKRVIFDEDICQKLIPISFFGNNEIDFLINEIDRYFTEDEKDLFTQVLDFLYTSTPIKVVKVSEEDRIKIEKFAEILKEKKQIKFAPRFMDVLQSDYFKIYNDPIRSSQSGFYGIKKIEIPSYYNVQIMSATLDPWFYEKMFPFPEKTIYYKEVGTVPNKSVVIQYTGKAYTRKQVFSNREIPLIGPKTIILSYKGFREAYPHLNVHDKLHFGNLEGLNPWQNQPKDKILSIAVVGTPVERLINVELYANILNLDYKSRLGKPQKKYQEEITLEFTDRTVIFPFYTYENKNLVEIEVRMASQQLEQAIGRARTTRIANKVVCFSRIPTRGIVDKSYEYSSFNPYEHDLD</sequence>
<evidence type="ECO:0008006" key="2">
    <source>
        <dbReference type="Google" id="ProtNLM"/>
    </source>
</evidence>
<keyword evidence="1" id="KW-0496">Mitochondrion</keyword>
<dbReference type="Gene3D" id="3.40.50.300">
    <property type="entry name" value="P-loop containing nucleotide triphosphate hydrolases"/>
    <property type="match status" value="1"/>
</dbReference>
<dbReference type="AlphaFoldDB" id="A0A4D6C6Z1"/>
<dbReference type="InterPro" id="IPR027417">
    <property type="entry name" value="P-loop_NTPase"/>
</dbReference>
<protein>
    <recommendedName>
        <fullName evidence="2">Helicase ATP-binding domain-containing protein</fullName>
    </recommendedName>
</protein>
<evidence type="ECO:0000313" key="1">
    <source>
        <dbReference type="EMBL" id="QBX98799.1"/>
    </source>
</evidence>